<feature type="domain" description="HTH cro/C1-type" evidence="2">
    <location>
        <begin position="11"/>
        <end position="65"/>
    </location>
</feature>
<proteinExistence type="predicted"/>
<dbReference type="PANTHER" id="PTHR46797">
    <property type="entry name" value="HTH-TYPE TRANSCRIPTIONAL REGULATOR"/>
    <property type="match status" value="1"/>
</dbReference>
<evidence type="ECO:0000256" key="1">
    <source>
        <dbReference type="ARBA" id="ARBA00023125"/>
    </source>
</evidence>
<dbReference type="GO" id="GO:0003677">
    <property type="term" value="F:DNA binding"/>
    <property type="evidence" value="ECO:0007669"/>
    <property type="project" value="UniProtKB-KW"/>
</dbReference>
<dbReference type="CDD" id="cd00093">
    <property type="entry name" value="HTH_XRE"/>
    <property type="match status" value="1"/>
</dbReference>
<dbReference type="Pfam" id="PF01381">
    <property type="entry name" value="HTH_3"/>
    <property type="match status" value="1"/>
</dbReference>
<sequence>MTYNEKLGEKIRLTREKNDMSVEQLAERAGVDVKMVESIEYGALVPYLSPLVKLSRALGVRLGTFLDDQEHLGPVVNRKDDQAHISRFRGADADEDEGRTFYSLALNKSSRHMEPLMVELSPSDEAVKKSSHEGEEFIYVLEGNIEVNYGKEVYKLSAGDSIYYDSIVEHDVMADGASARILAVIHEPA</sequence>
<name>A0AAJ1IDJ2_9SPIO</name>
<dbReference type="GO" id="GO:0003700">
    <property type="term" value="F:DNA-binding transcription factor activity"/>
    <property type="evidence" value="ECO:0007669"/>
    <property type="project" value="TreeGrafter"/>
</dbReference>
<dbReference type="Proteomes" id="UP001221217">
    <property type="component" value="Unassembled WGS sequence"/>
</dbReference>
<dbReference type="SMART" id="SM00530">
    <property type="entry name" value="HTH_XRE"/>
    <property type="match status" value="1"/>
</dbReference>
<dbReference type="InterPro" id="IPR001387">
    <property type="entry name" value="Cro/C1-type_HTH"/>
</dbReference>
<organism evidence="3 4">
    <name type="scientific">Candidatus Thalassospirochaeta sargassi</name>
    <dbReference type="NCBI Taxonomy" id="3119039"/>
    <lineage>
        <taxon>Bacteria</taxon>
        <taxon>Pseudomonadati</taxon>
        <taxon>Spirochaetota</taxon>
        <taxon>Spirochaetia</taxon>
        <taxon>Spirochaetales</taxon>
        <taxon>Spirochaetaceae</taxon>
        <taxon>Candidatus Thalassospirochaeta</taxon>
    </lineage>
</organism>
<evidence type="ECO:0000313" key="4">
    <source>
        <dbReference type="Proteomes" id="UP001221217"/>
    </source>
</evidence>
<gene>
    <name evidence="3" type="ORF">PQJ61_11350</name>
</gene>
<dbReference type="Pfam" id="PF07883">
    <property type="entry name" value="Cupin_2"/>
    <property type="match status" value="1"/>
</dbReference>
<dbReference type="SUPFAM" id="SSF47413">
    <property type="entry name" value="lambda repressor-like DNA-binding domains"/>
    <property type="match status" value="1"/>
</dbReference>
<dbReference type="AlphaFoldDB" id="A0AAJ1IDJ2"/>
<dbReference type="InterPro" id="IPR014710">
    <property type="entry name" value="RmlC-like_jellyroll"/>
</dbReference>
<dbReference type="InterPro" id="IPR013096">
    <property type="entry name" value="Cupin_2"/>
</dbReference>
<accession>A0AAJ1IDJ2</accession>
<evidence type="ECO:0000259" key="2">
    <source>
        <dbReference type="PROSITE" id="PS50943"/>
    </source>
</evidence>
<dbReference type="PROSITE" id="PS50943">
    <property type="entry name" value="HTH_CROC1"/>
    <property type="match status" value="1"/>
</dbReference>
<dbReference type="InterPro" id="IPR050807">
    <property type="entry name" value="TransReg_Diox_bact_type"/>
</dbReference>
<evidence type="ECO:0000313" key="3">
    <source>
        <dbReference type="EMBL" id="MDC7227347.1"/>
    </source>
</evidence>
<dbReference type="SUPFAM" id="SSF51182">
    <property type="entry name" value="RmlC-like cupins"/>
    <property type="match status" value="1"/>
</dbReference>
<reference evidence="3 4" key="1">
    <citation type="submission" date="2022-12" db="EMBL/GenBank/DDBJ databases">
        <title>Metagenome assembled genome from gulf of manar.</title>
        <authorList>
            <person name="Kohli P."/>
            <person name="Pk S."/>
            <person name="Venkata Ramana C."/>
            <person name="Sasikala C."/>
        </authorList>
    </citation>
    <scope>NUCLEOTIDE SEQUENCE [LARGE SCALE GENOMIC DNA]</scope>
    <source>
        <strain evidence="3">JB008</strain>
    </source>
</reference>
<dbReference type="CDD" id="cd02209">
    <property type="entry name" value="cupin_XRE_C"/>
    <property type="match status" value="1"/>
</dbReference>
<dbReference type="PANTHER" id="PTHR46797:SF19">
    <property type="entry name" value="BLL2473 PROTEIN"/>
    <property type="match status" value="1"/>
</dbReference>
<dbReference type="GO" id="GO:0005829">
    <property type="term" value="C:cytosol"/>
    <property type="evidence" value="ECO:0007669"/>
    <property type="project" value="TreeGrafter"/>
</dbReference>
<dbReference type="Gene3D" id="2.60.120.10">
    <property type="entry name" value="Jelly Rolls"/>
    <property type="match status" value="1"/>
</dbReference>
<comment type="caution">
    <text evidence="3">The sequence shown here is derived from an EMBL/GenBank/DDBJ whole genome shotgun (WGS) entry which is preliminary data.</text>
</comment>
<dbReference type="EMBL" id="JAQQAL010000024">
    <property type="protein sequence ID" value="MDC7227347.1"/>
    <property type="molecule type" value="Genomic_DNA"/>
</dbReference>
<dbReference type="InterPro" id="IPR010982">
    <property type="entry name" value="Lambda_DNA-bd_dom_sf"/>
</dbReference>
<dbReference type="Gene3D" id="1.10.260.40">
    <property type="entry name" value="lambda repressor-like DNA-binding domains"/>
    <property type="match status" value="1"/>
</dbReference>
<keyword evidence="1" id="KW-0238">DNA-binding</keyword>
<dbReference type="InterPro" id="IPR011051">
    <property type="entry name" value="RmlC_Cupin_sf"/>
</dbReference>
<protein>
    <submittedName>
        <fullName evidence="3">Cupin domain-containing protein</fullName>
    </submittedName>
</protein>